<feature type="compositionally biased region" description="Low complexity" evidence="1">
    <location>
        <begin position="140"/>
        <end position="151"/>
    </location>
</feature>
<reference evidence="4" key="1">
    <citation type="journal article" date="2019" name="Int. J. Syst. Evol. Microbiol.">
        <title>The Global Catalogue of Microorganisms (GCM) 10K type strain sequencing project: providing services to taxonomists for standard genome sequencing and annotation.</title>
        <authorList>
            <consortium name="The Broad Institute Genomics Platform"/>
            <consortium name="The Broad Institute Genome Sequencing Center for Infectious Disease"/>
            <person name="Wu L."/>
            <person name="Ma J."/>
        </authorList>
    </citation>
    <scope>NUCLEOTIDE SEQUENCE [LARGE SCALE GENOMIC DNA]</scope>
    <source>
        <strain evidence="4">TBRC 5832</strain>
    </source>
</reference>
<protein>
    <submittedName>
        <fullName evidence="3">SGNH/GDSL hydrolase family protein</fullName>
    </submittedName>
</protein>
<feature type="compositionally biased region" description="Pro residues" evidence="1">
    <location>
        <begin position="129"/>
        <end position="139"/>
    </location>
</feature>
<dbReference type="Pfam" id="PF13472">
    <property type="entry name" value="Lipase_GDSL_2"/>
    <property type="match status" value="1"/>
</dbReference>
<feature type="domain" description="SGNH hydrolase-type esterase" evidence="2">
    <location>
        <begin position="3"/>
        <end position="124"/>
    </location>
</feature>
<dbReference type="EMBL" id="JBHSBL010000028">
    <property type="protein sequence ID" value="MFC4071260.1"/>
    <property type="molecule type" value="Genomic_DNA"/>
</dbReference>
<feature type="compositionally biased region" description="Gly residues" evidence="1">
    <location>
        <begin position="152"/>
        <end position="173"/>
    </location>
</feature>
<evidence type="ECO:0000313" key="4">
    <source>
        <dbReference type="Proteomes" id="UP001595867"/>
    </source>
</evidence>
<keyword evidence="4" id="KW-1185">Reference proteome</keyword>
<evidence type="ECO:0000259" key="2">
    <source>
        <dbReference type="Pfam" id="PF13472"/>
    </source>
</evidence>
<evidence type="ECO:0000313" key="3">
    <source>
        <dbReference type="EMBL" id="MFC4071260.1"/>
    </source>
</evidence>
<keyword evidence="3" id="KW-0378">Hydrolase</keyword>
<dbReference type="Proteomes" id="UP001595867">
    <property type="component" value="Unassembled WGS sequence"/>
</dbReference>
<accession>A0ABV8J886</accession>
<dbReference type="GO" id="GO:0016787">
    <property type="term" value="F:hydrolase activity"/>
    <property type="evidence" value="ECO:0007669"/>
    <property type="project" value="UniProtKB-KW"/>
</dbReference>
<dbReference type="InterPro" id="IPR013830">
    <property type="entry name" value="SGNH_hydro"/>
</dbReference>
<dbReference type="Gene3D" id="3.40.50.1110">
    <property type="entry name" value="SGNH hydrolase"/>
    <property type="match status" value="1"/>
</dbReference>
<gene>
    <name evidence="3" type="ORF">ACFO0C_40545</name>
</gene>
<dbReference type="SUPFAM" id="SSF52266">
    <property type="entry name" value="SGNH hydrolase"/>
    <property type="match status" value="2"/>
</dbReference>
<evidence type="ECO:0000256" key="1">
    <source>
        <dbReference type="SAM" id="MobiDB-lite"/>
    </source>
</evidence>
<sequence>MGLLGDSSAAGFGAPDHATALAGRFATALAAGLDRAVSWRVAARGGATARTVTALVPGLTDPATGWRPDLVVVAVGVNDTTRLRRPAAFQRDITRLLTALRTELATTKPQTPSLVAGITQAPTRITGPGPGPGPGPGTKPEPGLATAPGTGPVTGPGTGPVTGPGTGPVTGPGTGPVTGPGTGPGLGTNLVPVLLSGLPPVHRFPVLPAPARLLFGSHARRLDRRLAVAAAEHPAVHHLPIGDIPMDEPGLFASDGFHPAPPAYEIWGRLLAGQAVPLLT</sequence>
<dbReference type="InterPro" id="IPR036514">
    <property type="entry name" value="SGNH_hydro_sf"/>
</dbReference>
<dbReference type="RefSeq" id="WP_378072136.1">
    <property type="nucleotide sequence ID" value="NZ_JBHSBL010000028.1"/>
</dbReference>
<proteinExistence type="predicted"/>
<comment type="caution">
    <text evidence="3">The sequence shown here is derived from an EMBL/GenBank/DDBJ whole genome shotgun (WGS) entry which is preliminary data.</text>
</comment>
<organism evidence="3 4">
    <name type="scientific">Actinoplanes subglobosus</name>
    <dbReference type="NCBI Taxonomy" id="1547892"/>
    <lineage>
        <taxon>Bacteria</taxon>
        <taxon>Bacillati</taxon>
        <taxon>Actinomycetota</taxon>
        <taxon>Actinomycetes</taxon>
        <taxon>Micromonosporales</taxon>
        <taxon>Micromonosporaceae</taxon>
        <taxon>Actinoplanes</taxon>
    </lineage>
</organism>
<name>A0ABV8J886_9ACTN</name>
<dbReference type="CDD" id="cd01836">
    <property type="entry name" value="FeeA_FeeB_like"/>
    <property type="match status" value="1"/>
</dbReference>
<feature type="region of interest" description="Disordered" evidence="1">
    <location>
        <begin position="121"/>
        <end position="173"/>
    </location>
</feature>